<reference evidence="1" key="1">
    <citation type="submission" date="2020-04" db="EMBL/GenBank/DDBJ databases">
        <authorList>
            <person name="Chiriac C."/>
            <person name="Salcher M."/>
            <person name="Ghai R."/>
            <person name="Kavagutti S V."/>
        </authorList>
    </citation>
    <scope>NUCLEOTIDE SEQUENCE</scope>
</reference>
<protein>
    <submittedName>
        <fullName evidence="1">Uncharacterized protein</fullName>
    </submittedName>
</protein>
<name>A0A6J5L4K5_9CAUD</name>
<dbReference type="EMBL" id="LR796208">
    <property type="protein sequence ID" value="CAB4127500.1"/>
    <property type="molecule type" value="Genomic_DNA"/>
</dbReference>
<gene>
    <name evidence="1" type="ORF">UFOVP84_218</name>
</gene>
<sequence length="86" mass="10464">MNNTYDTIIEAATERKFGALKEIKTSLIQEITVMDKFFEEFLRNKNLDRRKTTKDNWNVYKEKTEEYCEVSENLKMVNYYMEKFNV</sequence>
<evidence type="ECO:0000313" key="1">
    <source>
        <dbReference type="EMBL" id="CAB4127500.1"/>
    </source>
</evidence>
<organism evidence="1">
    <name type="scientific">uncultured Caudovirales phage</name>
    <dbReference type="NCBI Taxonomy" id="2100421"/>
    <lineage>
        <taxon>Viruses</taxon>
        <taxon>Duplodnaviria</taxon>
        <taxon>Heunggongvirae</taxon>
        <taxon>Uroviricota</taxon>
        <taxon>Caudoviricetes</taxon>
        <taxon>Peduoviridae</taxon>
        <taxon>Maltschvirus</taxon>
        <taxon>Maltschvirus maltsch</taxon>
    </lineage>
</organism>
<accession>A0A6J5L4K5</accession>
<proteinExistence type="predicted"/>